<feature type="signal peptide" evidence="1">
    <location>
        <begin position="1"/>
        <end position="22"/>
    </location>
</feature>
<evidence type="ECO:0000313" key="3">
    <source>
        <dbReference type="EMBL" id="CCC54212.1"/>
    </source>
</evidence>
<dbReference type="VEuPathDB" id="TriTrypDB:TvY486_1116960"/>
<feature type="domain" description="Trypanosoma Tc-38 (p38) protein" evidence="2">
    <location>
        <begin position="197"/>
        <end position="262"/>
    </location>
</feature>
<dbReference type="Pfam" id="PF20054">
    <property type="entry name" value="Tc-38"/>
    <property type="match status" value="2"/>
</dbReference>
<proteinExistence type="predicted"/>
<dbReference type="InterPro" id="IPR045399">
    <property type="entry name" value="Tc-38"/>
</dbReference>
<protein>
    <recommendedName>
        <fullName evidence="2">Trypanosoma Tc-38 (p38) protein domain-containing protein</fullName>
    </recommendedName>
</protein>
<sequence>MGGLLRMTAALLWRKKLSTVSAEVNVLSSVTNAPFSAACQSVLRSVARKRHYVKRYWLTMAQSRRSCNAVILPGETPTTIHLNVKSVIPFSVIPRKIQKRIMDEHPPFFGTGVGILSSRMKWKSVTSDRLRRFLNEDESERVLYVDVDVAPELGVEVNKKDVVDIRKQSSVSVYSAEQLDDPYKGEPQKGVALNAATGKRIGQPAHDILLAVGILRGYTSPMWVAEKQLKHLNLEVRQEALGDGVLAPNMTGLIVSLSCIPKDAQKCLLKELHDTHADAFGYDQYFLYNVNGWEVMRSRVLVKSMAALNDPKYPYHFVNIRDFGLQHTRYAKFAESCQRKMHPLGPAAMSKQIDSLEDDDDDYEPKKGREYSIILSFKLPKTSEQDSVTARGFFAEDATLRCYFNAACLTQPHLAVPAVRSIAILNGRLVGRRDEAKLRAFALKHKLSSPIWVTPIGAKRMGVGIEKKHVNDYVMIGHGAMEDYAEDFAGEAGDGFYNIDDFPNPEEILSIFPKTSKSAHFILDSKWRPVFGKQRQDFLTSLNRTTPLWVTVSECMMSGFEPLPGVVPHSFPTRKKGTDGADGGNKLYNSQFTTDPVRVIGLATVFTRPQGTTL</sequence>
<evidence type="ECO:0000256" key="1">
    <source>
        <dbReference type="SAM" id="SignalP"/>
    </source>
</evidence>
<dbReference type="EMBL" id="HE573027">
    <property type="protein sequence ID" value="CCC54212.1"/>
    <property type="molecule type" value="Genomic_DNA"/>
</dbReference>
<gene>
    <name evidence="3" type="ORF">TVY486_1116960</name>
</gene>
<evidence type="ECO:0000259" key="2">
    <source>
        <dbReference type="Pfam" id="PF20054"/>
    </source>
</evidence>
<reference evidence="3" key="1">
    <citation type="journal article" date="2012" name="Proc. Natl. Acad. Sci. U.S.A.">
        <title>Antigenic diversity is generated by distinct evolutionary mechanisms in African trypanosome species.</title>
        <authorList>
            <person name="Jackson A.P."/>
            <person name="Berry A."/>
            <person name="Aslett M."/>
            <person name="Allison H.C."/>
            <person name="Burton P."/>
            <person name="Vavrova-Anderson J."/>
            <person name="Brown R."/>
            <person name="Browne H."/>
            <person name="Corton N."/>
            <person name="Hauser H."/>
            <person name="Gamble J."/>
            <person name="Gilderthorp R."/>
            <person name="Marcello L."/>
            <person name="McQuillan J."/>
            <person name="Otto T.D."/>
            <person name="Quail M.A."/>
            <person name="Sanders M.J."/>
            <person name="van Tonder A."/>
            <person name="Ginger M.L."/>
            <person name="Field M.C."/>
            <person name="Barry J.D."/>
            <person name="Hertz-Fowler C."/>
            <person name="Berriman M."/>
        </authorList>
    </citation>
    <scope>NUCLEOTIDE SEQUENCE</scope>
    <source>
        <strain evidence="3">Y486</strain>
    </source>
</reference>
<dbReference type="AlphaFoldDB" id="G0U9C7"/>
<accession>G0U9C7</accession>
<organism evidence="3">
    <name type="scientific">Trypanosoma vivax (strain Y486)</name>
    <dbReference type="NCBI Taxonomy" id="1055687"/>
    <lineage>
        <taxon>Eukaryota</taxon>
        <taxon>Discoba</taxon>
        <taxon>Euglenozoa</taxon>
        <taxon>Kinetoplastea</taxon>
        <taxon>Metakinetoplastina</taxon>
        <taxon>Trypanosomatida</taxon>
        <taxon>Trypanosomatidae</taxon>
        <taxon>Trypanosoma</taxon>
        <taxon>Duttonella</taxon>
    </lineage>
</organism>
<keyword evidence="1" id="KW-0732">Signal</keyword>
<feature type="chain" id="PRO_5003410475" description="Trypanosoma Tc-38 (p38) protein domain-containing protein" evidence="1">
    <location>
        <begin position="23"/>
        <end position="614"/>
    </location>
</feature>
<name>G0U9C7_TRYVY</name>
<feature type="domain" description="Trypanosoma Tc-38 (p38) protein" evidence="2">
    <location>
        <begin position="425"/>
        <end position="505"/>
    </location>
</feature>